<dbReference type="PROSITE" id="PS51101">
    <property type="entry name" value="PTS_EIIB_TYPE_4"/>
    <property type="match status" value="1"/>
</dbReference>
<dbReference type="NCBIfam" id="TIGR00854">
    <property type="entry name" value="pts-sorbose"/>
    <property type="match status" value="1"/>
</dbReference>
<reference evidence="11 12" key="1">
    <citation type="submission" date="2014-08" db="EMBL/GenBank/DDBJ databases">
        <title>Genome sequence of Tetragenococcus muriaticus.</title>
        <authorList>
            <person name="Chuea-nongthon C."/>
            <person name="Rodtong S."/>
            <person name="Yongsawatdigul J."/>
            <person name="Steele J.L."/>
            <person name="Liu X.-y."/>
            <person name="Speers J."/>
            <person name="Glasner J.D."/>
            <person name="Neeno-Eckwall E.C."/>
        </authorList>
    </citation>
    <scope>NUCLEOTIDE SEQUENCE [LARGE SCALE GENOMIC DNA]</scope>
    <source>
        <strain evidence="11 12">PMC-11-5</strain>
    </source>
</reference>
<dbReference type="CDD" id="cd00001">
    <property type="entry name" value="PTS_IIB_man"/>
    <property type="match status" value="1"/>
</dbReference>
<dbReference type="AlphaFoldDB" id="A0A091BYV6"/>
<evidence type="ECO:0000313" key="11">
    <source>
        <dbReference type="EMBL" id="KFN88962.1"/>
    </source>
</evidence>
<dbReference type="InterPro" id="IPR004720">
    <property type="entry name" value="PTS_IIB_sorbose-sp"/>
</dbReference>
<evidence type="ECO:0000313" key="12">
    <source>
        <dbReference type="Proteomes" id="UP000029380"/>
    </source>
</evidence>
<dbReference type="InterPro" id="IPR036667">
    <property type="entry name" value="PTS_IIB_sorbose-sp_sf"/>
</dbReference>
<comment type="subcellular location">
    <subcellularLocation>
        <location evidence="1">Cytoplasm</location>
    </subcellularLocation>
</comment>
<dbReference type="SUPFAM" id="SSF52728">
    <property type="entry name" value="PTS IIb component"/>
    <property type="match status" value="1"/>
</dbReference>
<dbReference type="GO" id="GO:0016301">
    <property type="term" value="F:kinase activity"/>
    <property type="evidence" value="ECO:0007669"/>
    <property type="project" value="UniProtKB-KW"/>
</dbReference>
<keyword evidence="6" id="KW-0598">Phosphotransferase system</keyword>
<dbReference type="GO" id="GO:0008982">
    <property type="term" value="F:protein-N(PI)-phosphohistidine-sugar phosphotransferase activity"/>
    <property type="evidence" value="ECO:0007669"/>
    <property type="project" value="InterPro"/>
</dbReference>
<evidence type="ECO:0000256" key="8">
    <source>
        <dbReference type="PIRSR" id="PIRSR618455-1"/>
    </source>
</evidence>
<protein>
    <submittedName>
        <fullName evidence="11">PTS system N-acetylgalactosamine-specific IIB component</fullName>
        <ecNumber evidence="11">2.7.1.69</ecNumber>
    </submittedName>
</protein>
<sequence length="160" mass="17942">MANTPNILLTRIDNRLIHGQVGMTWKNTLGANLVIVANDEIANNEVQQNLMDMALPESAESRYFTLDKTIRIIHKAAPRQKIFIVVRTPQDALALVEGGVPIDKINVGNLHYEEGKKQISKTVSVNDNDIETFNKLHEKGVELDVRGIPNERGFDLMTKL</sequence>
<keyword evidence="7" id="KW-0418">Kinase</keyword>
<keyword evidence="2" id="KW-0813">Transport</keyword>
<dbReference type="GO" id="GO:0005737">
    <property type="term" value="C:cytoplasm"/>
    <property type="evidence" value="ECO:0007669"/>
    <property type="project" value="UniProtKB-SubCell"/>
</dbReference>
<dbReference type="NCBIfam" id="NF008508">
    <property type="entry name" value="PRK11425.1"/>
    <property type="match status" value="1"/>
</dbReference>
<evidence type="ECO:0000256" key="5">
    <source>
        <dbReference type="ARBA" id="ARBA00022679"/>
    </source>
</evidence>
<dbReference type="NCBIfam" id="NF007288">
    <property type="entry name" value="PRK09756.1"/>
    <property type="match status" value="1"/>
</dbReference>
<evidence type="ECO:0000256" key="7">
    <source>
        <dbReference type="ARBA" id="ARBA00022777"/>
    </source>
</evidence>
<proteinExistence type="predicted"/>
<keyword evidence="5 11" id="KW-0808">Transferase</keyword>
<name>A0A091BYV6_9ENTE</name>
<evidence type="ECO:0000256" key="4">
    <source>
        <dbReference type="ARBA" id="ARBA00022597"/>
    </source>
</evidence>
<organism evidence="11 12">
    <name type="scientific">Tetragenococcus muriaticus PMC-11-5</name>
    <dbReference type="NCBI Taxonomy" id="1302649"/>
    <lineage>
        <taxon>Bacteria</taxon>
        <taxon>Bacillati</taxon>
        <taxon>Bacillota</taxon>
        <taxon>Bacilli</taxon>
        <taxon>Lactobacillales</taxon>
        <taxon>Enterococcaceae</taxon>
        <taxon>Tetragenococcus</taxon>
    </lineage>
</organism>
<dbReference type="Proteomes" id="UP000029380">
    <property type="component" value="Unassembled WGS sequence"/>
</dbReference>
<evidence type="ECO:0000256" key="3">
    <source>
        <dbReference type="ARBA" id="ARBA00022490"/>
    </source>
</evidence>
<evidence type="ECO:0000256" key="6">
    <source>
        <dbReference type="ARBA" id="ARBA00022683"/>
    </source>
</evidence>
<dbReference type="PATRIC" id="fig|1302649.3.peg.2629"/>
<feature type="active site" description="Pros-phosphohistidine intermediate; for EIIB activity" evidence="8">
    <location>
        <position position="18"/>
    </location>
</feature>
<evidence type="ECO:0000256" key="9">
    <source>
        <dbReference type="PIRSR" id="PIRSR618455-2"/>
    </source>
</evidence>
<dbReference type="EMBL" id="JPVU01000352">
    <property type="protein sequence ID" value="KFN88962.1"/>
    <property type="molecule type" value="Genomic_DNA"/>
</dbReference>
<keyword evidence="4" id="KW-0762">Sugar transport</keyword>
<dbReference type="Pfam" id="PF03830">
    <property type="entry name" value="PTSIIB_sorb"/>
    <property type="match status" value="1"/>
</dbReference>
<feature type="modified residue" description="Phosphohistidine; by EIIA" evidence="9">
    <location>
        <position position="18"/>
    </location>
</feature>
<comment type="caution">
    <text evidence="11">The sequence shown here is derived from an EMBL/GenBank/DDBJ whole genome shotgun (WGS) entry which is preliminary data.</text>
</comment>
<accession>A0A091BYV6</accession>
<evidence type="ECO:0000256" key="1">
    <source>
        <dbReference type="ARBA" id="ARBA00004496"/>
    </source>
</evidence>
<gene>
    <name evidence="11" type="ORF">TMUPMC115_2657</name>
</gene>
<dbReference type="EC" id="2.7.1.69" evidence="11"/>
<evidence type="ECO:0000256" key="2">
    <source>
        <dbReference type="ARBA" id="ARBA00022448"/>
    </source>
</evidence>
<dbReference type="GO" id="GO:0009401">
    <property type="term" value="P:phosphoenolpyruvate-dependent sugar phosphotransferase system"/>
    <property type="evidence" value="ECO:0007669"/>
    <property type="project" value="UniProtKB-KW"/>
</dbReference>
<evidence type="ECO:0000259" key="10">
    <source>
        <dbReference type="PROSITE" id="PS51101"/>
    </source>
</evidence>
<dbReference type="OrthoDB" id="9788818at2"/>
<keyword evidence="3" id="KW-0963">Cytoplasm</keyword>
<dbReference type="RefSeq" id="WP_028790942.1">
    <property type="nucleotide sequence ID" value="NZ_JPVU01000352.1"/>
</dbReference>
<dbReference type="InterPro" id="IPR018455">
    <property type="entry name" value="PTS_IIB_sorbose-sp_subgr"/>
</dbReference>
<dbReference type="Gene3D" id="3.40.35.10">
    <property type="entry name" value="Phosphotransferase system, sorbose subfamily IIB component"/>
    <property type="match status" value="1"/>
</dbReference>
<feature type="domain" description="PTS EIIB type-4" evidence="10">
    <location>
        <begin position="3"/>
        <end position="160"/>
    </location>
</feature>